<evidence type="ECO:0000256" key="5">
    <source>
        <dbReference type="ARBA" id="ARBA00022691"/>
    </source>
</evidence>
<dbReference type="PANTHER" id="PTHR43648:SF1">
    <property type="entry name" value="ELECTRON TRANSFER FLAVOPROTEIN BETA SUBUNIT LYSINE METHYLTRANSFERASE"/>
    <property type="match status" value="1"/>
</dbReference>
<sequence>MKWTEISVQTSNEAVEAVSNILETAGSKGVKIEDAEDFKKLRAGKFGEILDLADIPHVESGAAVTGYYPDSVDVEKLIPKIKQQVEGLTKFNLNPAPAKVLRKPLEETEWQTAWKKYYHPVRITRYLTVVPDWETYQKTADEEKVLKLDPGMAFGTGTHPTTRLCLQALEMYIRGGEELIDVGTGSGVLSIAASKMGVANIKAFDLDQVAVDSALENLKLNPDVKNIEIKPNNLLEGIQAQADIIVANILAEIIEPLVPQAKACLKPGGIFITSGIIKEKLPLILADLKKADFEIEEILQMKDWRAVVAKKSTELTSTKN</sequence>
<dbReference type="EC" id="2.1.1.-" evidence="6"/>
<accession>A0A0R2JZE4</accession>
<keyword evidence="3 6" id="KW-0489">Methyltransferase</keyword>
<comment type="function">
    <text evidence="6">Methylates ribosomal protein L11.</text>
</comment>
<evidence type="ECO:0000256" key="3">
    <source>
        <dbReference type="ARBA" id="ARBA00022603"/>
    </source>
</evidence>
<dbReference type="GO" id="GO:0005840">
    <property type="term" value="C:ribosome"/>
    <property type="evidence" value="ECO:0007669"/>
    <property type="project" value="UniProtKB-KW"/>
</dbReference>
<reference evidence="8 10" key="2">
    <citation type="submission" date="2016-10" db="EMBL/GenBank/DDBJ databases">
        <authorList>
            <person name="Varghese N."/>
            <person name="Submissions S."/>
        </authorList>
    </citation>
    <scope>NUCLEOTIDE SEQUENCE [LARGE SCALE GENOMIC DNA]</scope>
    <source>
        <strain evidence="8 10">CGMCC 1.3889</strain>
    </source>
</reference>
<dbReference type="Proteomes" id="UP000051749">
    <property type="component" value="Unassembled WGS sequence"/>
</dbReference>
<reference evidence="7 9" key="1">
    <citation type="journal article" date="2015" name="Genome Announc.">
        <title>Expanding the biotechnology potential of lactobacilli through comparative genomics of 213 strains and associated genera.</title>
        <authorList>
            <person name="Sun Z."/>
            <person name="Harris H.M."/>
            <person name="McCann A."/>
            <person name="Guo C."/>
            <person name="Argimon S."/>
            <person name="Zhang W."/>
            <person name="Yang X."/>
            <person name="Jeffery I.B."/>
            <person name="Cooney J.C."/>
            <person name="Kagawa T.F."/>
            <person name="Liu W."/>
            <person name="Song Y."/>
            <person name="Salvetti E."/>
            <person name="Wrobel A."/>
            <person name="Rasinkangas P."/>
            <person name="Parkhill J."/>
            <person name="Rea M.C."/>
            <person name="O'Sullivan O."/>
            <person name="Ritari J."/>
            <person name="Douillard F.P."/>
            <person name="Paul Ross R."/>
            <person name="Yang R."/>
            <person name="Briner A.E."/>
            <person name="Felis G.E."/>
            <person name="de Vos W.M."/>
            <person name="Barrangou R."/>
            <person name="Klaenhammer T.R."/>
            <person name="Caufield P.W."/>
            <person name="Cui Y."/>
            <person name="Zhang H."/>
            <person name="O'Toole P.W."/>
        </authorList>
    </citation>
    <scope>NUCLEOTIDE SEQUENCE [LARGE SCALE GENOMIC DNA]</scope>
    <source>
        <strain evidence="7 9">DSM 22301</strain>
    </source>
</reference>
<feature type="binding site" evidence="6">
    <location>
        <position position="248"/>
    </location>
    <ligand>
        <name>S-adenosyl-L-methionine</name>
        <dbReference type="ChEBI" id="CHEBI:59789"/>
    </ligand>
</feature>
<feature type="binding site" evidence="6">
    <location>
        <position position="183"/>
    </location>
    <ligand>
        <name>S-adenosyl-L-methionine</name>
        <dbReference type="ChEBI" id="CHEBI:59789"/>
    </ligand>
</feature>
<evidence type="ECO:0000256" key="1">
    <source>
        <dbReference type="ARBA" id="ARBA00009741"/>
    </source>
</evidence>
<evidence type="ECO:0000313" key="7">
    <source>
        <dbReference type="EMBL" id="KRN82579.1"/>
    </source>
</evidence>
<dbReference type="NCBIfam" id="TIGR00406">
    <property type="entry name" value="prmA"/>
    <property type="match status" value="1"/>
</dbReference>
<dbReference type="EMBL" id="JQBY01000009">
    <property type="protein sequence ID" value="KRN82579.1"/>
    <property type="molecule type" value="Genomic_DNA"/>
</dbReference>
<dbReference type="PANTHER" id="PTHR43648">
    <property type="entry name" value="ELECTRON TRANSFER FLAVOPROTEIN BETA SUBUNIT LYSINE METHYLTRANSFERASE"/>
    <property type="match status" value="1"/>
</dbReference>
<comment type="caution">
    <text evidence="7">The sequence shown here is derived from an EMBL/GenBank/DDBJ whole genome shotgun (WGS) entry which is preliminary data.</text>
</comment>
<dbReference type="EMBL" id="FOGK01000008">
    <property type="protein sequence ID" value="SER51795.1"/>
    <property type="molecule type" value="Genomic_DNA"/>
</dbReference>
<name>A0A0R2JZE4_9LACO</name>
<evidence type="ECO:0000256" key="4">
    <source>
        <dbReference type="ARBA" id="ARBA00022679"/>
    </source>
</evidence>
<dbReference type="HAMAP" id="MF_00735">
    <property type="entry name" value="Methyltr_PrmA"/>
    <property type="match status" value="1"/>
</dbReference>
<dbReference type="GO" id="GO:0005737">
    <property type="term" value="C:cytoplasm"/>
    <property type="evidence" value="ECO:0007669"/>
    <property type="project" value="UniProtKB-SubCell"/>
</dbReference>
<dbReference type="InterPro" id="IPR029063">
    <property type="entry name" value="SAM-dependent_MTases_sf"/>
</dbReference>
<dbReference type="CDD" id="cd02440">
    <property type="entry name" value="AdoMet_MTases"/>
    <property type="match status" value="1"/>
</dbReference>
<keyword evidence="4 6" id="KW-0808">Transferase</keyword>
<comment type="catalytic activity">
    <reaction evidence="6">
        <text>L-lysyl-[protein] + 3 S-adenosyl-L-methionine = N(6),N(6),N(6)-trimethyl-L-lysyl-[protein] + 3 S-adenosyl-L-homocysteine + 3 H(+)</text>
        <dbReference type="Rhea" id="RHEA:54192"/>
        <dbReference type="Rhea" id="RHEA-COMP:9752"/>
        <dbReference type="Rhea" id="RHEA-COMP:13826"/>
        <dbReference type="ChEBI" id="CHEBI:15378"/>
        <dbReference type="ChEBI" id="CHEBI:29969"/>
        <dbReference type="ChEBI" id="CHEBI:57856"/>
        <dbReference type="ChEBI" id="CHEBI:59789"/>
        <dbReference type="ChEBI" id="CHEBI:61961"/>
    </reaction>
</comment>
<comment type="similarity">
    <text evidence="1 6">Belongs to the methyltransferase superfamily. PrmA family.</text>
</comment>
<dbReference type="STRING" id="319653.SAMN04487973_10863"/>
<protein>
    <recommendedName>
        <fullName evidence="6">Ribosomal protein L11 methyltransferase</fullName>
        <shortName evidence="6">L11 Mtase</shortName>
        <ecNumber evidence="6">2.1.1.-</ecNumber>
    </recommendedName>
</protein>
<comment type="subcellular location">
    <subcellularLocation>
        <location evidence="6">Cytoplasm</location>
    </subcellularLocation>
</comment>
<dbReference type="SUPFAM" id="SSF53335">
    <property type="entry name" value="S-adenosyl-L-methionine-dependent methyltransferases"/>
    <property type="match status" value="1"/>
</dbReference>
<feature type="binding site" evidence="6">
    <location>
        <position position="205"/>
    </location>
    <ligand>
        <name>S-adenosyl-L-methionine</name>
        <dbReference type="ChEBI" id="CHEBI:59789"/>
    </ligand>
</feature>
<dbReference type="Gene3D" id="3.40.50.150">
    <property type="entry name" value="Vaccinia Virus protein VP39"/>
    <property type="match status" value="1"/>
</dbReference>
<proteinExistence type="inferred from homology"/>
<evidence type="ECO:0000256" key="2">
    <source>
        <dbReference type="ARBA" id="ARBA00022490"/>
    </source>
</evidence>
<feature type="binding site" evidence="6">
    <location>
        <position position="162"/>
    </location>
    <ligand>
        <name>S-adenosyl-L-methionine</name>
        <dbReference type="ChEBI" id="CHEBI:59789"/>
    </ligand>
</feature>
<dbReference type="GO" id="GO:0008276">
    <property type="term" value="F:protein methyltransferase activity"/>
    <property type="evidence" value="ECO:0007669"/>
    <property type="project" value="UniProtKB-UniRule"/>
</dbReference>
<gene>
    <name evidence="6" type="primary">prmA</name>
    <name evidence="7" type="ORF">IV87_GL002155</name>
    <name evidence="8" type="ORF">SAMN04487973_10863</name>
</gene>
<dbReference type="OrthoDB" id="9785995at2"/>
<keyword evidence="5 6" id="KW-0949">S-adenosyl-L-methionine</keyword>
<keyword evidence="7" id="KW-0687">Ribonucleoprotein</keyword>
<keyword evidence="7" id="KW-0689">Ribosomal protein</keyword>
<dbReference type="InterPro" id="IPR004498">
    <property type="entry name" value="Ribosomal_PrmA_MeTrfase"/>
</dbReference>
<evidence type="ECO:0000256" key="6">
    <source>
        <dbReference type="HAMAP-Rule" id="MF_00735"/>
    </source>
</evidence>
<evidence type="ECO:0000313" key="8">
    <source>
        <dbReference type="EMBL" id="SER51795.1"/>
    </source>
</evidence>
<keyword evidence="10" id="KW-1185">Reference proteome</keyword>
<dbReference type="PIRSF" id="PIRSF000401">
    <property type="entry name" value="RPL11_MTase"/>
    <property type="match status" value="1"/>
</dbReference>
<dbReference type="PATRIC" id="fig|319653.3.peg.2193"/>
<organism evidence="7 9">
    <name type="scientific">Pediococcus ethanolidurans</name>
    <dbReference type="NCBI Taxonomy" id="319653"/>
    <lineage>
        <taxon>Bacteria</taxon>
        <taxon>Bacillati</taxon>
        <taxon>Bacillota</taxon>
        <taxon>Bacilli</taxon>
        <taxon>Lactobacillales</taxon>
        <taxon>Lactobacillaceae</taxon>
        <taxon>Pediococcus</taxon>
    </lineage>
</organism>
<dbReference type="GeneID" id="76043509"/>
<dbReference type="InterPro" id="IPR050078">
    <property type="entry name" value="Ribosomal_L11_MeTrfase_PrmA"/>
</dbReference>
<dbReference type="RefSeq" id="WP_057806126.1">
    <property type="nucleotide sequence ID" value="NZ_BJYP01000017.1"/>
</dbReference>
<dbReference type="Proteomes" id="UP000182818">
    <property type="component" value="Unassembled WGS sequence"/>
</dbReference>
<evidence type="ECO:0000313" key="10">
    <source>
        <dbReference type="Proteomes" id="UP000182818"/>
    </source>
</evidence>
<dbReference type="Pfam" id="PF06325">
    <property type="entry name" value="PrmA"/>
    <property type="match status" value="1"/>
</dbReference>
<dbReference type="GO" id="GO:0032259">
    <property type="term" value="P:methylation"/>
    <property type="evidence" value="ECO:0007669"/>
    <property type="project" value="UniProtKB-KW"/>
</dbReference>
<dbReference type="AlphaFoldDB" id="A0A0R2JZE4"/>
<evidence type="ECO:0000313" key="9">
    <source>
        <dbReference type="Proteomes" id="UP000051749"/>
    </source>
</evidence>
<keyword evidence="2 6" id="KW-0963">Cytoplasm</keyword>